<accession>A0A9X2EJ61</accession>
<dbReference type="InterPro" id="IPR023335">
    <property type="entry name" value="ATP12_ortho_dom_sf"/>
</dbReference>
<dbReference type="GO" id="GO:0043461">
    <property type="term" value="P:proton-transporting ATP synthase complex assembly"/>
    <property type="evidence" value="ECO:0007669"/>
    <property type="project" value="InterPro"/>
</dbReference>
<sequence length="229" mass="24825">MKRFWTDVAVVELDGGYGIELDGRSLKTPARKDLVLPSETLAREISGEWEAVGEKIDPAAMPMTGLANAAIDRVELAKEAFASELAAFAETELCCYRAEHPDSLVAKQAAAWDPLLDWASNHYGIEFEKTAGIIHVAQPEATLTKLRDEVLGEDAFTLAGLSPLVRNGGSLIAALAVRHGAVEANKAWDAVEVDRLHQIEEWGEDAEAEKAAESRRGDFLAGARFLSLL</sequence>
<evidence type="ECO:0000313" key="4">
    <source>
        <dbReference type="EMBL" id="MCM8558470.1"/>
    </source>
</evidence>
<dbReference type="Pfam" id="PF07542">
    <property type="entry name" value="ATP12"/>
    <property type="match status" value="1"/>
</dbReference>
<dbReference type="AlphaFoldDB" id="A0A9X2EJ61"/>
<dbReference type="InterPro" id="IPR042272">
    <property type="entry name" value="ATP12_ATP_synth-F1-assembly_N"/>
</dbReference>
<dbReference type="RefSeq" id="WP_252115382.1">
    <property type="nucleotide sequence ID" value="NZ_JAMSHT010000001.1"/>
</dbReference>
<dbReference type="PANTHER" id="PTHR21013">
    <property type="entry name" value="ATP SYNTHASE MITOCHONDRIAL F1 COMPLEX ASSEMBLY FACTOR 2/ATP12 PROTEIN, MITOCHONDRIAL PRECURSOR"/>
    <property type="match status" value="1"/>
</dbReference>
<dbReference type="PANTHER" id="PTHR21013:SF10">
    <property type="entry name" value="ATP SYNTHASE MITOCHONDRIAL F1 COMPLEX ASSEMBLY FACTOR 2"/>
    <property type="match status" value="1"/>
</dbReference>
<proteinExistence type="inferred from homology"/>
<dbReference type="EMBL" id="JAMSHT010000001">
    <property type="protein sequence ID" value="MCM8558470.1"/>
    <property type="molecule type" value="Genomic_DNA"/>
</dbReference>
<reference evidence="4" key="1">
    <citation type="submission" date="2022-06" db="EMBL/GenBank/DDBJ databases">
        <title>Sphingomicrobium sedimins sp. nov., a marine bacterium isolated from tidal flat.</title>
        <authorList>
            <person name="Kim C.-H."/>
            <person name="Yoo Y."/>
            <person name="Kim J.-J."/>
        </authorList>
    </citation>
    <scope>NUCLEOTIDE SEQUENCE</scope>
    <source>
        <strain evidence="4">GRR-S6-50</strain>
    </source>
</reference>
<evidence type="ECO:0000256" key="1">
    <source>
        <dbReference type="ARBA" id="ARBA00008231"/>
    </source>
</evidence>
<dbReference type="Gene3D" id="1.10.3580.10">
    <property type="entry name" value="ATP12 ATPase"/>
    <property type="match status" value="1"/>
</dbReference>
<dbReference type="Gene3D" id="3.30.2180.10">
    <property type="entry name" value="ATP12-like"/>
    <property type="match status" value="1"/>
</dbReference>
<dbReference type="SUPFAM" id="SSF160909">
    <property type="entry name" value="ATP12-like"/>
    <property type="match status" value="1"/>
</dbReference>
<keyword evidence="5" id="KW-1185">Reference proteome</keyword>
<dbReference type="InterPro" id="IPR011419">
    <property type="entry name" value="ATP12_ATP_synth-F1-assembly"/>
</dbReference>
<keyword evidence="3" id="KW-0143">Chaperone</keyword>
<evidence type="ECO:0000256" key="2">
    <source>
        <dbReference type="ARBA" id="ARBA00022946"/>
    </source>
</evidence>
<protein>
    <submittedName>
        <fullName evidence="4">ATPase</fullName>
    </submittedName>
</protein>
<comment type="similarity">
    <text evidence="1">Belongs to the ATP12 family.</text>
</comment>
<dbReference type="Proteomes" id="UP001155128">
    <property type="component" value="Unassembled WGS sequence"/>
</dbReference>
<keyword evidence="2" id="KW-0809">Transit peptide</keyword>
<comment type="caution">
    <text evidence="4">The sequence shown here is derived from an EMBL/GenBank/DDBJ whole genome shotgun (WGS) entry which is preliminary data.</text>
</comment>
<evidence type="ECO:0000313" key="5">
    <source>
        <dbReference type="Proteomes" id="UP001155128"/>
    </source>
</evidence>
<organism evidence="4 5">
    <name type="scientific">Sphingomicrobium sediminis</name>
    <dbReference type="NCBI Taxonomy" id="2950949"/>
    <lineage>
        <taxon>Bacteria</taxon>
        <taxon>Pseudomonadati</taxon>
        <taxon>Pseudomonadota</taxon>
        <taxon>Alphaproteobacteria</taxon>
        <taxon>Sphingomonadales</taxon>
        <taxon>Sphingomonadaceae</taxon>
        <taxon>Sphingomicrobium</taxon>
    </lineage>
</organism>
<name>A0A9X2EJ61_9SPHN</name>
<evidence type="ECO:0000256" key="3">
    <source>
        <dbReference type="ARBA" id="ARBA00023186"/>
    </source>
</evidence>
<gene>
    <name evidence="4" type="ORF">NDO55_11635</name>
</gene>